<dbReference type="AlphaFoldDB" id="A0A1M3L742"/>
<organism evidence="7 8">
    <name type="scientific">Candidatus Kapaibacterium thiocyanatum</name>
    <dbReference type="NCBI Taxonomy" id="1895771"/>
    <lineage>
        <taxon>Bacteria</taxon>
        <taxon>Pseudomonadati</taxon>
        <taxon>Candidatus Kapaibacteriota</taxon>
        <taxon>Candidatus Kapaibacteriia</taxon>
        <taxon>Candidatus Kapaibacteriales</taxon>
        <taxon>Candidatus Kapaibacteriaceae</taxon>
        <taxon>Candidatus Kapaibacterium</taxon>
    </lineage>
</organism>
<keyword evidence="3 5" id="KW-0687">Ribonucleoprotein</keyword>
<comment type="caution">
    <text evidence="7">The sequence shown here is derived from an EMBL/GenBank/DDBJ whole genome shotgun (WGS) entry which is preliminary data.</text>
</comment>
<dbReference type="GO" id="GO:0006412">
    <property type="term" value="P:translation"/>
    <property type="evidence" value="ECO:0007669"/>
    <property type="project" value="UniProtKB-UniRule"/>
</dbReference>
<dbReference type="GO" id="GO:0003735">
    <property type="term" value="F:structural constituent of ribosome"/>
    <property type="evidence" value="ECO:0007669"/>
    <property type="project" value="InterPro"/>
</dbReference>
<evidence type="ECO:0000256" key="4">
    <source>
        <dbReference type="ARBA" id="ARBA00035171"/>
    </source>
</evidence>
<dbReference type="NCBIfam" id="TIGR01024">
    <property type="entry name" value="rplS_bact"/>
    <property type="match status" value="1"/>
</dbReference>
<dbReference type="Proteomes" id="UP000184233">
    <property type="component" value="Unassembled WGS sequence"/>
</dbReference>
<dbReference type="Gene3D" id="2.30.30.790">
    <property type="match status" value="1"/>
</dbReference>
<dbReference type="SUPFAM" id="SSF50104">
    <property type="entry name" value="Translation proteins SH3-like domain"/>
    <property type="match status" value="1"/>
</dbReference>
<dbReference type="PIRSF" id="PIRSF002191">
    <property type="entry name" value="Ribosomal_L19"/>
    <property type="match status" value="1"/>
</dbReference>
<gene>
    <name evidence="5" type="primary">rplS</name>
    <name evidence="7" type="ORF">BGO89_01415</name>
</gene>
<name>A0A1M3L742_9BACT</name>
<dbReference type="PANTHER" id="PTHR15680:SF9">
    <property type="entry name" value="LARGE RIBOSOMAL SUBUNIT PROTEIN BL19M"/>
    <property type="match status" value="1"/>
</dbReference>
<evidence type="ECO:0000256" key="1">
    <source>
        <dbReference type="ARBA" id="ARBA00005781"/>
    </source>
</evidence>
<dbReference type="PROSITE" id="PS01015">
    <property type="entry name" value="RIBOSOMAL_L19"/>
    <property type="match status" value="1"/>
</dbReference>
<dbReference type="PANTHER" id="PTHR15680">
    <property type="entry name" value="RIBOSOMAL PROTEIN L19"/>
    <property type="match status" value="1"/>
</dbReference>
<evidence type="ECO:0000256" key="3">
    <source>
        <dbReference type="ARBA" id="ARBA00023274"/>
    </source>
</evidence>
<dbReference type="InterPro" id="IPR008991">
    <property type="entry name" value="Translation_prot_SH3-like_sf"/>
</dbReference>
<dbReference type="STRING" id="1895771.BGO89_01415"/>
<accession>A0A1M3L742</accession>
<evidence type="ECO:0000313" key="7">
    <source>
        <dbReference type="EMBL" id="OJX61373.1"/>
    </source>
</evidence>
<evidence type="ECO:0000256" key="6">
    <source>
        <dbReference type="RuleBase" id="RU000559"/>
    </source>
</evidence>
<evidence type="ECO:0000256" key="2">
    <source>
        <dbReference type="ARBA" id="ARBA00022980"/>
    </source>
</evidence>
<dbReference type="InterPro" id="IPR001857">
    <property type="entry name" value="Ribosomal_bL19"/>
</dbReference>
<sequence length="117" mass="13281">MAQAEAFEMRKARAGEASPEMPSFRPGDTVKIAVRVIEGEKERIQNFQGVVIARRGSGMNETFRVRKISNGVGVERIFPIHSPIIQSLQVLKEGHVRRAKLYYLRGMSEKKIRQKLS</sequence>
<dbReference type="InterPro" id="IPR018257">
    <property type="entry name" value="Ribosomal_bL19_CS"/>
</dbReference>
<reference evidence="7 8" key="1">
    <citation type="submission" date="2016-09" db="EMBL/GenBank/DDBJ databases">
        <title>Genome-resolved meta-omics ties microbial dynamics to process performance in biotechnology for thiocyanate degradation.</title>
        <authorList>
            <person name="Kantor R.S."/>
            <person name="Huddy R.J."/>
            <person name="Iyer R."/>
            <person name="Thomas B.C."/>
            <person name="Brown C.T."/>
            <person name="Anantharaman K."/>
            <person name="Tringe S."/>
            <person name="Hettich R.L."/>
            <person name="Harrison S.T."/>
            <person name="Banfield J.F."/>
        </authorList>
    </citation>
    <scope>NUCLEOTIDE SEQUENCE [LARGE SCALE GENOMIC DNA]</scope>
    <source>
        <strain evidence="7">59-99</strain>
    </source>
</reference>
<dbReference type="InterPro" id="IPR038657">
    <property type="entry name" value="Ribosomal_bL19_sf"/>
</dbReference>
<evidence type="ECO:0000256" key="5">
    <source>
        <dbReference type="HAMAP-Rule" id="MF_00402"/>
    </source>
</evidence>
<comment type="similarity">
    <text evidence="1 5 6">Belongs to the bacterial ribosomal protein bL19 family.</text>
</comment>
<dbReference type="Pfam" id="PF01245">
    <property type="entry name" value="Ribosomal_L19"/>
    <property type="match status" value="1"/>
</dbReference>
<dbReference type="GO" id="GO:0022625">
    <property type="term" value="C:cytosolic large ribosomal subunit"/>
    <property type="evidence" value="ECO:0007669"/>
    <property type="project" value="TreeGrafter"/>
</dbReference>
<comment type="function">
    <text evidence="5 6">This protein is located at the 30S-50S ribosomal subunit interface and may play a role in the structure and function of the aminoacyl-tRNA binding site.</text>
</comment>
<dbReference type="HAMAP" id="MF_00402">
    <property type="entry name" value="Ribosomal_bL19"/>
    <property type="match status" value="1"/>
</dbReference>
<evidence type="ECO:0000313" key="8">
    <source>
        <dbReference type="Proteomes" id="UP000184233"/>
    </source>
</evidence>
<protein>
    <recommendedName>
        <fullName evidence="4 5">Large ribosomal subunit protein bL19</fullName>
    </recommendedName>
</protein>
<dbReference type="EMBL" id="MKVH01000002">
    <property type="protein sequence ID" value="OJX61373.1"/>
    <property type="molecule type" value="Genomic_DNA"/>
</dbReference>
<dbReference type="FunFam" id="2.30.30.790:FF:000001">
    <property type="entry name" value="50S ribosomal protein L19"/>
    <property type="match status" value="1"/>
</dbReference>
<dbReference type="PRINTS" id="PR00061">
    <property type="entry name" value="RIBOSOMALL19"/>
</dbReference>
<keyword evidence="2 5" id="KW-0689">Ribosomal protein</keyword>
<proteinExistence type="inferred from homology"/>